<protein>
    <submittedName>
        <fullName evidence="2">Uncharacterized protein</fullName>
    </submittedName>
</protein>
<name>A0ABQ9JCC7_9CUCU</name>
<feature type="region of interest" description="Disordered" evidence="1">
    <location>
        <begin position="1"/>
        <end position="100"/>
    </location>
</feature>
<accession>A0ABQ9JCC7</accession>
<evidence type="ECO:0000313" key="2">
    <source>
        <dbReference type="EMBL" id="KAJ8975582.1"/>
    </source>
</evidence>
<proteinExistence type="predicted"/>
<comment type="caution">
    <text evidence="2">The sequence shown here is derived from an EMBL/GenBank/DDBJ whole genome shotgun (WGS) entry which is preliminary data.</text>
</comment>
<dbReference type="Proteomes" id="UP001162164">
    <property type="component" value="Unassembled WGS sequence"/>
</dbReference>
<evidence type="ECO:0000256" key="1">
    <source>
        <dbReference type="SAM" id="MobiDB-lite"/>
    </source>
</evidence>
<dbReference type="EMBL" id="JAPWTJ010000798">
    <property type="protein sequence ID" value="KAJ8975582.1"/>
    <property type="molecule type" value="Genomic_DNA"/>
</dbReference>
<keyword evidence="3" id="KW-1185">Reference proteome</keyword>
<gene>
    <name evidence="2" type="ORF">NQ317_013084</name>
</gene>
<organism evidence="2 3">
    <name type="scientific">Molorchus minor</name>
    <dbReference type="NCBI Taxonomy" id="1323400"/>
    <lineage>
        <taxon>Eukaryota</taxon>
        <taxon>Metazoa</taxon>
        <taxon>Ecdysozoa</taxon>
        <taxon>Arthropoda</taxon>
        <taxon>Hexapoda</taxon>
        <taxon>Insecta</taxon>
        <taxon>Pterygota</taxon>
        <taxon>Neoptera</taxon>
        <taxon>Endopterygota</taxon>
        <taxon>Coleoptera</taxon>
        <taxon>Polyphaga</taxon>
        <taxon>Cucujiformia</taxon>
        <taxon>Chrysomeloidea</taxon>
        <taxon>Cerambycidae</taxon>
        <taxon>Lamiinae</taxon>
        <taxon>Monochamini</taxon>
        <taxon>Molorchus</taxon>
    </lineage>
</organism>
<sequence length="100" mass="11231">MESLGDVDVSCNRLPHESSSDMMTTKNQYGLPESYNPADHPPVKLRNHQSSCDQSETQRKRRSKNRLSNRRSTGYVPSGLIDEALKMGPDSNEQDNGHKS</sequence>
<reference evidence="2" key="1">
    <citation type="journal article" date="2023" name="Insect Mol. Biol.">
        <title>Genome sequencing provides insights into the evolution of gene families encoding plant cell wall-degrading enzymes in longhorned beetles.</title>
        <authorList>
            <person name="Shin N.R."/>
            <person name="Okamura Y."/>
            <person name="Kirsch R."/>
            <person name="Pauchet Y."/>
        </authorList>
    </citation>
    <scope>NUCLEOTIDE SEQUENCE</scope>
    <source>
        <strain evidence="2">MMC_N1</strain>
    </source>
</reference>
<feature type="compositionally biased region" description="Basic residues" evidence="1">
    <location>
        <begin position="59"/>
        <end position="69"/>
    </location>
</feature>
<evidence type="ECO:0000313" key="3">
    <source>
        <dbReference type="Proteomes" id="UP001162164"/>
    </source>
</evidence>